<comment type="catalytic activity">
    <reaction evidence="1 6">
        <text>Hydrolysis of terminal non-reducing beta-D-galactose residues in beta-D-galactosides.</text>
        <dbReference type="EC" id="3.2.1.23"/>
    </reaction>
</comment>
<feature type="binding site" evidence="9">
    <location>
        <position position="161"/>
    </location>
    <ligand>
        <name>Zn(2+)</name>
        <dbReference type="ChEBI" id="CHEBI:29105"/>
    </ligand>
</feature>
<dbReference type="GO" id="GO:0006012">
    <property type="term" value="P:galactose metabolic process"/>
    <property type="evidence" value="ECO:0007669"/>
    <property type="project" value="InterPro"/>
</dbReference>
<protein>
    <recommendedName>
        <fullName evidence="3 6">Beta-galactosidase</fullName>
        <shortName evidence="6">Beta-gal</shortName>
        <ecNumber evidence="3 6">3.2.1.23</ecNumber>
    </recommendedName>
</protein>
<evidence type="ECO:0000313" key="13">
    <source>
        <dbReference type="EMBL" id="SHN18138.1"/>
    </source>
</evidence>
<dbReference type="Gene3D" id="3.40.50.880">
    <property type="match status" value="1"/>
</dbReference>
<comment type="similarity">
    <text evidence="2 6">Belongs to the glycosyl hydrolase 42 family.</text>
</comment>
<evidence type="ECO:0000259" key="11">
    <source>
        <dbReference type="Pfam" id="PF08532"/>
    </source>
</evidence>
<dbReference type="Pfam" id="PF08533">
    <property type="entry name" value="Glyco_hydro_42C"/>
    <property type="match status" value="1"/>
</dbReference>
<feature type="binding site" evidence="8">
    <location>
        <position position="152"/>
    </location>
    <ligand>
        <name>substrate</name>
    </ligand>
</feature>
<proteinExistence type="inferred from homology"/>
<feature type="active site" description="Nucleophile" evidence="7">
    <location>
        <position position="308"/>
    </location>
</feature>
<keyword evidence="9" id="KW-0479">Metal-binding</keyword>
<evidence type="ECO:0000256" key="8">
    <source>
        <dbReference type="PIRSR" id="PIRSR001084-2"/>
    </source>
</evidence>
<dbReference type="InterPro" id="IPR013738">
    <property type="entry name" value="Beta_galactosidase_Trimer"/>
</dbReference>
<dbReference type="EC" id="3.2.1.23" evidence="3 6"/>
<dbReference type="InterPro" id="IPR029062">
    <property type="entry name" value="Class_I_gatase-like"/>
</dbReference>
<dbReference type="Pfam" id="PF08532">
    <property type="entry name" value="Glyco_hydro_42M"/>
    <property type="match status" value="1"/>
</dbReference>
<accession>A0A1M7PLM9</accession>
<dbReference type="PANTHER" id="PTHR36447:SF1">
    <property type="entry name" value="BETA-GALACTOSIDASE GANA"/>
    <property type="match status" value="1"/>
</dbReference>
<evidence type="ECO:0000256" key="5">
    <source>
        <dbReference type="ARBA" id="ARBA00023295"/>
    </source>
</evidence>
<evidence type="ECO:0000256" key="6">
    <source>
        <dbReference type="PIRNR" id="PIRNR001084"/>
    </source>
</evidence>
<gene>
    <name evidence="13" type="ORF">SAMN05216179_2323</name>
</gene>
<evidence type="ECO:0000313" key="14">
    <source>
        <dbReference type="Proteomes" id="UP000184184"/>
    </source>
</evidence>
<dbReference type="InterPro" id="IPR013529">
    <property type="entry name" value="Glyco_hydro_42_N"/>
</dbReference>
<organism evidence="13 14">
    <name type="scientific">Gracilibacillus kekensis</name>
    <dbReference type="NCBI Taxonomy" id="1027249"/>
    <lineage>
        <taxon>Bacteria</taxon>
        <taxon>Bacillati</taxon>
        <taxon>Bacillota</taxon>
        <taxon>Bacilli</taxon>
        <taxon>Bacillales</taxon>
        <taxon>Bacillaceae</taxon>
        <taxon>Gracilibacillus</taxon>
    </lineage>
</organism>
<keyword evidence="5 6" id="KW-0326">Glycosidase</keyword>
<dbReference type="Proteomes" id="UP000184184">
    <property type="component" value="Unassembled WGS sequence"/>
</dbReference>
<evidence type="ECO:0000256" key="9">
    <source>
        <dbReference type="PIRSR" id="PIRSR001084-3"/>
    </source>
</evidence>
<feature type="active site" description="Proton donor" evidence="7">
    <location>
        <position position="153"/>
    </location>
</feature>
<keyword evidence="14" id="KW-1185">Reference proteome</keyword>
<dbReference type="GO" id="GO:0004565">
    <property type="term" value="F:beta-galactosidase activity"/>
    <property type="evidence" value="ECO:0007669"/>
    <property type="project" value="UniProtKB-EC"/>
</dbReference>
<feature type="binding site" evidence="8">
    <location>
        <position position="114"/>
    </location>
    <ligand>
        <name>substrate</name>
    </ligand>
</feature>
<dbReference type="Pfam" id="PF02449">
    <property type="entry name" value="Glyco_hydro_42"/>
    <property type="match status" value="1"/>
</dbReference>
<evidence type="ECO:0000256" key="1">
    <source>
        <dbReference type="ARBA" id="ARBA00001412"/>
    </source>
</evidence>
<feature type="domain" description="Beta-galactosidase trimerisation" evidence="11">
    <location>
        <begin position="397"/>
        <end position="601"/>
    </location>
</feature>
<dbReference type="PIRSF" id="PIRSF001084">
    <property type="entry name" value="B-galactosidase"/>
    <property type="match status" value="1"/>
</dbReference>
<dbReference type="InterPro" id="IPR013780">
    <property type="entry name" value="Glyco_hydro_b"/>
</dbReference>
<sequence length="669" mass="77283">MVKQIKEVMPHIAFGGDYNPEQWDEQVWLEDAKLMQEAGVNLVSVAIFSWSVIERKEGQFDFAWLDKVLDILHSHGIGVALATATASPPAWLSKEYPEVLAVQENGVPFQVGSRQHYSPNSKRFRYAVKQLVTEMANRYKDHPAVKLWHINNEYGCHLAECYSEESLQAFRTWLKDRYHTMDNLNKKWGTNFWSQRYNAWDEIQFPANLPTFYNPSQKLDYKRFMDEAIFELYKTEKEVLRDITPEIPVFTNFMYEFKPLNYFEWAKDMDLVTWDSYPDPREGKPYRHAMHHDLMRSLKHGQPFYLMEQVTSHVNWRDINLTKKPGEMRLWSYSTVARGGDGVMYFQWRQGRAGAEKFHGAMVPHSNNPKSRTYQEVKQLGNELKQLDGLVDARTNAKVAIVFDWENWWAVELEGKPHNKLSYLNQVYQYYRVFYEKNIAVDFVDPTSDLSDYQLVVAPMLYMIRDGEEKNLEQFVDQGGTLVVSFFSGIADQQDHIHLGGYPAPLRKLLGLTVEEFAPMADEETNTIVANGEPSTVDTWADIIRLEGAKSIATFKENWYQDSPAVTIHQYGKGSSIYIGTNPSEAYVDNLFEGILQQLSISAPLSVPTNVEVVERKNSNETYLFILNHNTDPVTISLDKGVTYTNCLNKQKVTDEIHIGHTDVAILTY</sequence>
<dbReference type="InterPro" id="IPR017853">
    <property type="entry name" value="GH"/>
</dbReference>
<feature type="domain" description="Glycoside hydrolase family 42 N-terminal" evidence="10">
    <location>
        <begin position="17"/>
        <end position="387"/>
    </location>
</feature>
<dbReference type="RefSeq" id="WP_073202009.1">
    <property type="nucleotide sequence ID" value="NZ_FRCZ01000004.1"/>
</dbReference>
<dbReference type="AlphaFoldDB" id="A0A1M7PLM9"/>
<reference evidence="13 14" key="1">
    <citation type="submission" date="2016-11" db="EMBL/GenBank/DDBJ databases">
        <authorList>
            <person name="Jaros S."/>
            <person name="Januszkiewicz K."/>
            <person name="Wedrychowicz H."/>
        </authorList>
    </citation>
    <scope>NUCLEOTIDE SEQUENCE [LARGE SCALE GENOMIC DNA]</scope>
    <source>
        <strain evidence="13 14">CGMCC 1.10681</strain>
    </source>
</reference>
<dbReference type="GO" id="GO:0046872">
    <property type="term" value="F:metal ion binding"/>
    <property type="evidence" value="ECO:0007669"/>
    <property type="project" value="UniProtKB-KW"/>
</dbReference>
<dbReference type="EMBL" id="FRCZ01000004">
    <property type="protein sequence ID" value="SHN18138.1"/>
    <property type="molecule type" value="Genomic_DNA"/>
</dbReference>
<dbReference type="SUPFAM" id="SSF51445">
    <property type="entry name" value="(Trans)glycosidases"/>
    <property type="match status" value="1"/>
</dbReference>
<dbReference type="Gene3D" id="3.20.20.80">
    <property type="entry name" value="Glycosidases"/>
    <property type="match status" value="1"/>
</dbReference>
<feature type="domain" description="Beta-galactosidase C-terminal" evidence="12">
    <location>
        <begin position="611"/>
        <end position="667"/>
    </location>
</feature>
<dbReference type="OrthoDB" id="9800974at2"/>
<name>A0A1M7PLM9_9BACI</name>
<dbReference type="PANTHER" id="PTHR36447">
    <property type="entry name" value="BETA-GALACTOSIDASE GANA"/>
    <property type="match status" value="1"/>
</dbReference>
<evidence type="ECO:0000259" key="12">
    <source>
        <dbReference type="Pfam" id="PF08533"/>
    </source>
</evidence>
<evidence type="ECO:0000256" key="2">
    <source>
        <dbReference type="ARBA" id="ARBA00005940"/>
    </source>
</evidence>
<dbReference type="STRING" id="1027249.SAMN05216179_2323"/>
<evidence type="ECO:0000256" key="4">
    <source>
        <dbReference type="ARBA" id="ARBA00022801"/>
    </source>
</evidence>
<evidence type="ECO:0000256" key="7">
    <source>
        <dbReference type="PIRSR" id="PIRSR001084-1"/>
    </source>
</evidence>
<keyword evidence="9" id="KW-0862">Zinc</keyword>
<feature type="binding site" evidence="8">
    <location>
        <position position="316"/>
    </location>
    <ligand>
        <name>substrate</name>
    </ligand>
</feature>
<dbReference type="SUPFAM" id="SSF52317">
    <property type="entry name" value="Class I glutamine amidotransferase-like"/>
    <property type="match status" value="1"/>
</dbReference>
<evidence type="ECO:0000259" key="10">
    <source>
        <dbReference type="Pfam" id="PF02449"/>
    </source>
</evidence>
<dbReference type="GO" id="GO:0009341">
    <property type="term" value="C:beta-galactosidase complex"/>
    <property type="evidence" value="ECO:0007669"/>
    <property type="project" value="InterPro"/>
</dbReference>
<dbReference type="Gene3D" id="2.60.40.1180">
    <property type="entry name" value="Golgi alpha-mannosidase II"/>
    <property type="match status" value="1"/>
</dbReference>
<dbReference type="CDD" id="cd03143">
    <property type="entry name" value="A4_beta-galactosidase_middle_domain"/>
    <property type="match status" value="1"/>
</dbReference>
<dbReference type="InterPro" id="IPR003476">
    <property type="entry name" value="Glyco_hydro_42"/>
</dbReference>
<dbReference type="InterPro" id="IPR013739">
    <property type="entry name" value="Beta_galactosidase_C"/>
</dbReference>
<keyword evidence="4 6" id="KW-0378">Hydrolase</keyword>
<evidence type="ECO:0000256" key="3">
    <source>
        <dbReference type="ARBA" id="ARBA00012756"/>
    </source>
</evidence>